<keyword evidence="1" id="KW-1133">Transmembrane helix</keyword>
<dbReference type="RefSeq" id="WP_290253752.1">
    <property type="nucleotide sequence ID" value="NZ_JAUGQQ010000002.1"/>
</dbReference>
<feature type="transmembrane region" description="Helical" evidence="1">
    <location>
        <begin position="30"/>
        <end position="51"/>
    </location>
</feature>
<proteinExistence type="predicted"/>
<keyword evidence="1" id="KW-0472">Membrane</keyword>
<organism evidence="2 3">
    <name type="scientific">Aequorivita aurantiaca</name>
    <dbReference type="NCBI Taxonomy" id="3053356"/>
    <lineage>
        <taxon>Bacteria</taxon>
        <taxon>Pseudomonadati</taxon>
        <taxon>Bacteroidota</taxon>
        <taxon>Flavobacteriia</taxon>
        <taxon>Flavobacteriales</taxon>
        <taxon>Flavobacteriaceae</taxon>
        <taxon>Aequorivita</taxon>
    </lineage>
</organism>
<evidence type="ECO:0000313" key="3">
    <source>
        <dbReference type="Proteomes" id="UP001244787"/>
    </source>
</evidence>
<keyword evidence="3" id="KW-1185">Reference proteome</keyword>
<comment type="caution">
    <text evidence="2">The sequence shown here is derived from an EMBL/GenBank/DDBJ whole genome shotgun (WGS) entry which is preliminary data.</text>
</comment>
<name>A0ABT8DKJ4_9FLAO</name>
<dbReference type="Proteomes" id="UP001244787">
    <property type="component" value="Unassembled WGS sequence"/>
</dbReference>
<accession>A0ABT8DKJ4</accession>
<gene>
    <name evidence="2" type="ORF">QRD02_04675</name>
</gene>
<evidence type="ECO:0000313" key="2">
    <source>
        <dbReference type="EMBL" id="MDN3723665.1"/>
    </source>
</evidence>
<evidence type="ECO:0000256" key="1">
    <source>
        <dbReference type="SAM" id="Phobius"/>
    </source>
</evidence>
<reference evidence="2 3" key="1">
    <citation type="submission" date="2023-06" db="EMBL/GenBank/DDBJ databases">
        <authorList>
            <person name="Ye Y.-Q."/>
            <person name="Du Z.-J."/>
        </authorList>
    </citation>
    <scope>NUCLEOTIDE SEQUENCE [LARGE SCALE GENOMIC DNA]</scope>
    <source>
        <strain evidence="2 3">SDUM287046</strain>
    </source>
</reference>
<dbReference type="EMBL" id="JAUGQQ010000002">
    <property type="protein sequence ID" value="MDN3723665.1"/>
    <property type="molecule type" value="Genomic_DNA"/>
</dbReference>
<protein>
    <submittedName>
        <fullName evidence="2">DUF1328 domain-containing protein</fullName>
    </submittedName>
</protein>
<sequence>MLHWKATYIILAIVFGVVGFIGIGDGELEPAKYICGIFILLLLIFWATDFLGRKKRS</sequence>
<keyword evidence="1" id="KW-0812">Transmembrane</keyword>
<feature type="transmembrane region" description="Helical" evidence="1">
    <location>
        <begin position="7"/>
        <end position="24"/>
    </location>
</feature>